<keyword evidence="2" id="KW-1185">Reference proteome</keyword>
<evidence type="ECO:0000313" key="1">
    <source>
        <dbReference type="EMBL" id="RSK24355.1"/>
    </source>
</evidence>
<evidence type="ECO:0000313" key="2">
    <source>
        <dbReference type="Proteomes" id="UP000280066"/>
    </source>
</evidence>
<protein>
    <submittedName>
        <fullName evidence="1">Uncharacterized protein</fullName>
    </submittedName>
</protein>
<accession>A0A3R9N6A6</accession>
<dbReference type="EMBL" id="RWIS01000017">
    <property type="protein sequence ID" value="RSK24355.1"/>
    <property type="molecule type" value="Genomic_DNA"/>
</dbReference>
<organism evidence="1 2">
    <name type="scientific">Hymenobacter metallilatus</name>
    <dbReference type="NCBI Taxonomy" id="2493666"/>
    <lineage>
        <taxon>Bacteria</taxon>
        <taxon>Pseudomonadati</taxon>
        <taxon>Bacteroidota</taxon>
        <taxon>Cytophagia</taxon>
        <taxon>Cytophagales</taxon>
        <taxon>Hymenobacteraceae</taxon>
        <taxon>Hymenobacter</taxon>
    </lineage>
</organism>
<sequence>MKQVVLLLCLCCIGLLHLSCKKETADEVRIRVKNTSAYRFDAAYVNTNGGENDYGSLNAGQVSEYATYRTAYSYAYIKVTINGQELRWQPIDYVGETPLQPGNYTYVVDVVDLASGRLSLRLDN</sequence>
<gene>
    <name evidence="1" type="ORF">EI290_20320</name>
</gene>
<dbReference type="Proteomes" id="UP000280066">
    <property type="component" value="Unassembled WGS sequence"/>
</dbReference>
<proteinExistence type="predicted"/>
<dbReference type="RefSeq" id="WP_125433480.1">
    <property type="nucleotide sequence ID" value="NZ_RWIS01000017.1"/>
</dbReference>
<dbReference type="AlphaFoldDB" id="A0A3R9N6A6"/>
<name>A0A3R9N6A6_9BACT</name>
<comment type="caution">
    <text evidence="1">The sequence shown here is derived from an EMBL/GenBank/DDBJ whole genome shotgun (WGS) entry which is preliminary data.</text>
</comment>
<dbReference type="OrthoDB" id="980950at2"/>
<reference evidence="1 2" key="1">
    <citation type="submission" date="2018-12" db="EMBL/GenBank/DDBJ databases">
        <authorList>
            <person name="Feng G."/>
            <person name="Zhu H."/>
        </authorList>
    </citation>
    <scope>NUCLEOTIDE SEQUENCE [LARGE SCALE GENOMIC DNA]</scope>
    <source>
        <strain evidence="1 2">9PBR-2</strain>
    </source>
</reference>